<keyword evidence="1" id="KW-0472">Membrane</keyword>
<sequence length="531" mass="55312">MVGVLIRMKLRVLSHSLGGARAASFAVGALVGLAAGALSLFFVAAGFHQGLSLGTTIASAMFLLWTIGWLIGPIIMGGGDETLRPENFALLPLSPTKLAFGLLGASIAGVPPVATVIAFVGLVVGAALLGPLPVIVAVITVLPALAFTVLLSRVVISLIGAVLGSRRGKDLGVLLAALAGLSYLPLRYVATALVPVLLENNPGLGDTLRWLPTGWAPSAVEGAASGNWLVVIGAVLGLAVVDGGLLYAWARLLQYRLTTPQTNVGPAKARKNKAVGVRRGLLPATPTGAVLGKELRLWWRDARRRAMLLTSMLIGIFIPVFSAAGGRSGTGGAVMLPFAALWIVGFSMLQVSNLYGFDGTSVWQTIVTPGAARADVRGRQWAWGLIVGPIAILAALVLPAVVGAWWTYPWVLGVLPAILGGGAGFMLLLSVYWAFPMPVQRGGNPFNSGNRPGCTRGLVRLASMVFLLVIALPSLALLIFGQVEKLPVLSWLAVPVGVLTGAATAWWLGRLAEHRLLDRGPELLAQVKASS</sequence>
<evidence type="ECO:0000313" key="2">
    <source>
        <dbReference type="EMBL" id="REH42646.1"/>
    </source>
</evidence>
<protein>
    <submittedName>
        <fullName evidence="2">ABC-2 type transport system permease protein</fullName>
    </submittedName>
</protein>
<gene>
    <name evidence="2" type="ORF">BCF44_110142</name>
</gene>
<name>A0A3E0HCY6_9PSEU</name>
<organism evidence="2 3">
    <name type="scientific">Kutzneria buriramensis</name>
    <dbReference type="NCBI Taxonomy" id="1045776"/>
    <lineage>
        <taxon>Bacteria</taxon>
        <taxon>Bacillati</taxon>
        <taxon>Actinomycetota</taxon>
        <taxon>Actinomycetes</taxon>
        <taxon>Pseudonocardiales</taxon>
        <taxon>Pseudonocardiaceae</taxon>
        <taxon>Kutzneria</taxon>
    </lineage>
</organism>
<dbReference type="Proteomes" id="UP000256269">
    <property type="component" value="Unassembled WGS sequence"/>
</dbReference>
<feature type="transmembrane region" description="Helical" evidence="1">
    <location>
        <begin position="457"/>
        <end position="482"/>
    </location>
</feature>
<feature type="transmembrane region" description="Helical" evidence="1">
    <location>
        <begin position="171"/>
        <end position="190"/>
    </location>
</feature>
<feature type="transmembrane region" description="Helical" evidence="1">
    <location>
        <begin position="228"/>
        <end position="250"/>
    </location>
</feature>
<feature type="transmembrane region" description="Helical" evidence="1">
    <location>
        <begin position="57"/>
        <end position="77"/>
    </location>
</feature>
<feature type="transmembrane region" description="Helical" evidence="1">
    <location>
        <begin position="488"/>
        <end position="509"/>
    </location>
</feature>
<feature type="transmembrane region" description="Helical" evidence="1">
    <location>
        <begin position="381"/>
        <end position="408"/>
    </location>
</feature>
<feature type="transmembrane region" description="Helical" evidence="1">
    <location>
        <begin position="330"/>
        <end position="349"/>
    </location>
</feature>
<feature type="transmembrane region" description="Helical" evidence="1">
    <location>
        <begin position="21"/>
        <end position="45"/>
    </location>
</feature>
<accession>A0A3E0HCY6</accession>
<dbReference type="EMBL" id="QUNO01000010">
    <property type="protein sequence ID" value="REH42646.1"/>
    <property type="molecule type" value="Genomic_DNA"/>
</dbReference>
<feature type="transmembrane region" description="Helical" evidence="1">
    <location>
        <begin position="414"/>
        <end position="436"/>
    </location>
</feature>
<feature type="transmembrane region" description="Helical" evidence="1">
    <location>
        <begin position="98"/>
        <end position="128"/>
    </location>
</feature>
<evidence type="ECO:0000256" key="1">
    <source>
        <dbReference type="SAM" id="Phobius"/>
    </source>
</evidence>
<dbReference type="AlphaFoldDB" id="A0A3E0HCY6"/>
<keyword evidence="3" id="KW-1185">Reference proteome</keyword>
<feature type="transmembrane region" description="Helical" evidence="1">
    <location>
        <begin position="134"/>
        <end position="159"/>
    </location>
</feature>
<keyword evidence="1" id="KW-0812">Transmembrane</keyword>
<reference evidence="2 3" key="1">
    <citation type="submission" date="2018-08" db="EMBL/GenBank/DDBJ databases">
        <title>Genomic Encyclopedia of Archaeal and Bacterial Type Strains, Phase II (KMG-II): from individual species to whole genera.</title>
        <authorList>
            <person name="Goeker M."/>
        </authorList>
    </citation>
    <scope>NUCLEOTIDE SEQUENCE [LARGE SCALE GENOMIC DNA]</scope>
    <source>
        <strain evidence="2 3">DSM 45791</strain>
    </source>
</reference>
<comment type="caution">
    <text evidence="2">The sequence shown here is derived from an EMBL/GenBank/DDBJ whole genome shotgun (WGS) entry which is preliminary data.</text>
</comment>
<keyword evidence="1" id="KW-1133">Transmembrane helix</keyword>
<proteinExistence type="predicted"/>
<evidence type="ECO:0000313" key="3">
    <source>
        <dbReference type="Proteomes" id="UP000256269"/>
    </source>
</evidence>
<feature type="transmembrane region" description="Helical" evidence="1">
    <location>
        <begin position="306"/>
        <end position="324"/>
    </location>
</feature>